<dbReference type="AlphaFoldDB" id="A0A3L7DBD5"/>
<gene>
    <name evidence="2" type="ORF">D9548_11935</name>
</gene>
<accession>A0A3L7DBD5</accession>
<protein>
    <submittedName>
        <fullName evidence="2">Uncharacterized protein</fullName>
    </submittedName>
</protein>
<proteinExistence type="predicted"/>
<feature type="transmembrane region" description="Helical" evidence="1">
    <location>
        <begin position="15"/>
        <end position="32"/>
    </location>
</feature>
<keyword evidence="1" id="KW-1133">Transmembrane helix</keyword>
<organism evidence="2 3">
    <name type="scientific">Geobacillus stearothermophilus</name>
    <name type="common">Bacillus stearothermophilus</name>
    <dbReference type="NCBI Taxonomy" id="1422"/>
    <lineage>
        <taxon>Bacteria</taxon>
        <taxon>Bacillati</taxon>
        <taxon>Bacillota</taxon>
        <taxon>Bacilli</taxon>
        <taxon>Bacillales</taxon>
        <taxon>Anoxybacillaceae</taxon>
        <taxon>Geobacillus</taxon>
    </lineage>
</organism>
<dbReference type="EMBL" id="RCTJ01000049">
    <property type="protein sequence ID" value="RLQ13362.1"/>
    <property type="molecule type" value="Genomic_DNA"/>
</dbReference>
<evidence type="ECO:0000313" key="2">
    <source>
        <dbReference type="EMBL" id="RLQ13362.1"/>
    </source>
</evidence>
<evidence type="ECO:0000313" key="3">
    <source>
        <dbReference type="Proteomes" id="UP000266922"/>
    </source>
</evidence>
<keyword evidence="1" id="KW-0472">Membrane</keyword>
<dbReference type="Proteomes" id="UP000266922">
    <property type="component" value="Unassembled WGS sequence"/>
</dbReference>
<sequence>MPHLQSGDHSIEGRFFVTIQWIYMPLFLSFLVSKNDEKEKKETIFIKICLQLGRTDYLHGMKKTVKIEVRIAV</sequence>
<evidence type="ECO:0000256" key="1">
    <source>
        <dbReference type="SAM" id="Phobius"/>
    </source>
</evidence>
<name>A0A3L7DBD5_GEOSE</name>
<keyword evidence="1" id="KW-0812">Transmembrane</keyword>
<reference evidence="2 3" key="1">
    <citation type="submission" date="2018-10" db="EMBL/GenBank/DDBJ databases">
        <title>Geobacillus stearothermophilus in processing lines of powdered infant formula.</title>
        <authorList>
            <person name="Rhee M.S."/>
            <person name="Choi I.-G."/>
            <person name="Cho T.J."/>
            <person name="Park B."/>
        </authorList>
    </citation>
    <scope>NUCLEOTIDE SEQUENCE [LARGE SCALE GENOMIC DNA]</scope>
    <source>
        <strain evidence="2 3">FHS-PPGT130</strain>
    </source>
</reference>
<comment type="caution">
    <text evidence="2">The sequence shown here is derived from an EMBL/GenBank/DDBJ whole genome shotgun (WGS) entry which is preliminary data.</text>
</comment>